<organism evidence="1">
    <name type="scientific">Tetraselmis sp. GSL018</name>
    <dbReference type="NCBI Taxonomy" id="582737"/>
    <lineage>
        <taxon>Eukaryota</taxon>
        <taxon>Viridiplantae</taxon>
        <taxon>Chlorophyta</taxon>
        <taxon>core chlorophytes</taxon>
        <taxon>Chlorodendrophyceae</taxon>
        <taxon>Chlorodendrales</taxon>
        <taxon>Chlorodendraceae</taxon>
        <taxon>Tetraselmis</taxon>
    </lineage>
</organism>
<accession>A0A061R1N0</accession>
<dbReference type="EMBL" id="GBEZ01022216">
    <property type="protein sequence ID" value="JAC64609.1"/>
    <property type="molecule type" value="Transcribed_RNA"/>
</dbReference>
<gene>
    <name evidence="1" type="ORF">TSPGSL018_17923</name>
</gene>
<sequence length="77" mass="8473">MRLTPVLSPLPRAAHVLPRRVKNTAVQYKGLREAPQSNILLADSRSKVTVAVHCEVDPLNQTILVIEDLGICWTAST</sequence>
<protein>
    <submittedName>
        <fullName evidence="1">Uncharacterized protein</fullName>
    </submittedName>
</protein>
<reference evidence="1" key="1">
    <citation type="submission" date="2014-05" db="EMBL/GenBank/DDBJ databases">
        <title>The transcriptome of the halophilic microalga Tetraselmis sp. GSL018 isolated from the Great Salt Lake, Utah.</title>
        <authorList>
            <person name="Jinkerson R.E."/>
            <person name="D'Adamo S."/>
            <person name="Posewitz M.C."/>
        </authorList>
    </citation>
    <scope>NUCLEOTIDE SEQUENCE</scope>
    <source>
        <strain evidence="1">GSL018</strain>
    </source>
</reference>
<dbReference type="AlphaFoldDB" id="A0A061R1N0"/>
<proteinExistence type="predicted"/>
<evidence type="ECO:0000313" key="1">
    <source>
        <dbReference type="EMBL" id="JAC64609.1"/>
    </source>
</evidence>
<name>A0A061R1N0_9CHLO</name>